<dbReference type="PROSITE" id="PS50159">
    <property type="entry name" value="RIBOSOMAL_S13_2"/>
    <property type="match status" value="1"/>
</dbReference>
<dbReference type="Gene3D" id="1.10.8.50">
    <property type="match status" value="1"/>
</dbReference>
<dbReference type="GO" id="GO:0006412">
    <property type="term" value="P:translation"/>
    <property type="evidence" value="ECO:0007669"/>
    <property type="project" value="InterPro"/>
</dbReference>
<dbReference type="AlphaFoldDB" id="A0A9W8GN34"/>
<dbReference type="InterPro" id="IPR010979">
    <property type="entry name" value="Ribosomal_uS13-like_H2TH"/>
</dbReference>
<dbReference type="Proteomes" id="UP001140011">
    <property type="component" value="Unassembled WGS sequence"/>
</dbReference>
<evidence type="ECO:0000256" key="2">
    <source>
        <dbReference type="ARBA" id="ARBA00022980"/>
    </source>
</evidence>
<keyword evidence="5" id="KW-1185">Reference proteome</keyword>
<evidence type="ECO:0000313" key="5">
    <source>
        <dbReference type="Proteomes" id="UP001140011"/>
    </source>
</evidence>
<evidence type="ECO:0000256" key="3">
    <source>
        <dbReference type="ARBA" id="ARBA00023274"/>
    </source>
</evidence>
<reference evidence="4" key="1">
    <citation type="submission" date="2022-07" db="EMBL/GenBank/DDBJ databases">
        <title>Phylogenomic reconstructions and comparative analyses of Kickxellomycotina fungi.</title>
        <authorList>
            <person name="Reynolds N.K."/>
            <person name="Stajich J.E."/>
            <person name="Barry K."/>
            <person name="Grigoriev I.V."/>
            <person name="Crous P."/>
            <person name="Smith M.E."/>
        </authorList>
    </citation>
    <scope>NUCLEOTIDE SEQUENCE</scope>
    <source>
        <strain evidence="4">BCRC 34297</strain>
    </source>
</reference>
<organism evidence="4 5">
    <name type="scientific">Coemansia pectinata</name>
    <dbReference type="NCBI Taxonomy" id="1052879"/>
    <lineage>
        <taxon>Eukaryota</taxon>
        <taxon>Fungi</taxon>
        <taxon>Fungi incertae sedis</taxon>
        <taxon>Zoopagomycota</taxon>
        <taxon>Kickxellomycotina</taxon>
        <taxon>Kickxellomycetes</taxon>
        <taxon>Kickxellales</taxon>
        <taxon>Kickxellaceae</taxon>
        <taxon>Coemansia</taxon>
    </lineage>
</organism>
<dbReference type="GO" id="GO:0003735">
    <property type="term" value="F:structural constituent of ribosome"/>
    <property type="evidence" value="ECO:0007669"/>
    <property type="project" value="InterPro"/>
</dbReference>
<evidence type="ECO:0000313" key="4">
    <source>
        <dbReference type="EMBL" id="KAJ2748237.1"/>
    </source>
</evidence>
<comment type="similarity">
    <text evidence="1">Belongs to the universal ribosomal protein uS13 family.</text>
</comment>
<gene>
    <name evidence="4" type="ORF">GGI19_006200</name>
</gene>
<dbReference type="Pfam" id="PF00416">
    <property type="entry name" value="Ribosomal_S13"/>
    <property type="match status" value="1"/>
</dbReference>
<comment type="caution">
    <text evidence="4">The sequence shown here is derived from an EMBL/GenBank/DDBJ whole genome shotgun (WGS) entry which is preliminary data.</text>
</comment>
<dbReference type="FunFam" id="1.10.8.50:FF:000001">
    <property type="entry name" value="30S ribosomal protein S13"/>
    <property type="match status" value="1"/>
</dbReference>
<evidence type="ECO:0008006" key="6">
    <source>
        <dbReference type="Google" id="ProtNLM"/>
    </source>
</evidence>
<keyword evidence="2" id="KW-0689">Ribosomal protein</keyword>
<keyword evidence="3" id="KW-0687">Ribonucleoprotein</keyword>
<dbReference type="SUPFAM" id="SSF46946">
    <property type="entry name" value="S13-like H2TH domain"/>
    <property type="match status" value="1"/>
</dbReference>
<dbReference type="GO" id="GO:0015935">
    <property type="term" value="C:small ribosomal subunit"/>
    <property type="evidence" value="ECO:0007669"/>
    <property type="project" value="TreeGrafter"/>
</dbReference>
<sequence length="179" mass="20057">MDVILFRYGQPARFLLQFATIIPLYSSYSLLITSMLHLLGVNLPDQKVVSVALTYFYGIGPLTARKICSRLSFHKECKLSELTEGQLNQLSGVLSEMTIENDLKRQVAANVQHLRQIGTYVGKRHAMGLPVHGQRTRGNSVTAKKLNGKMLRKYSTVADTAFTRQAMGMFQSPLSKHQN</sequence>
<dbReference type="InterPro" id="IPR001892">
    <property type="entry name" value="Ribosomal_uS13"/>
</dbReference>
<proteinExistence type="inferred from homology"/>
<dbReference type="GO" id="GO:0005739">
    <property type="term" value="C:mitochondrion"/>
    <property type="evidence" value="ECO:0007669"/>
    <property type="project" value="TreeGrafter"/>
</dbReference>
<dbReference type="EMBL" id="JANBUH010001150">
    <property type="protein sequence ID" value="KAJ2748237.1"/>
    <property type="molecule type" value="Genomic_DNA"/>
</dbReference>
<dbReference type="GO" id="GO:0003723">
    <property type="term" value="F:RNA binding"/>
    <property type="evidence" value="ECO:0007669"/>
    <property type="project" value="InterPro"/>
</dbReference>
<dbReference type="Gene3D" id="4.10.910.10">
    <property type="entry name" value="30s ribosomal protein s13, domain 2"/>
    <property type="match status" value="1"/>
</dbReference>
<evidence type="ECO:0000256" key="1">
    <source>
        <dbReference type="ARBA" id="ARBA00008080"/>
    </source>
</evidence>
<name>A0A9W8GN34_9FUNG</name>
<dbReference type="PANTHER" id="PTHR10871:SF1">
    <property type="entry name" value="SMALL RIBOSOMAL SUBUNIT PROTEIN US13M"/>
    <property type="match status" value="1"/>
</dbReference>
<dbReference type="InterPro" id="IPR027437">
    <property type="entry name" value="Rbsml_uS13_C"/>
</dbReference>
<protein>
    <recommendedName>
        <fullName evidence="6">Ribosomal protein S13</fullName>
    </recommendedName>
</protein>
<dbReference type="OrthoDB" id="525520at2759"/>
<accession>A0A9W8GN34</accession>
<dbReference type="PANTHER" id="PTHR10871">
    <property type="entry name" value="30S RIBOSOMAL PROTEIN S13/40S RIBOSOMAL PROTEIN S18"/>
    <property type="match status" value="1"/>
</dbReference>
<dbReference type="HAMAP" id="MF_01315">
    <property type="entry name" value="Ribosomal_uS13"/>
    <property type="match status" value="1"/>
</dbReference>